<gene>
    <name evidence="1" type="ORF">S01H1_58841</name>
</gene>
<sequence>MTKIKEIVALNKKDAVALLGSEPVIIEWYNGLNANTDMGVAARTWIKYLRDFRRFCEFIGHGPETNLDMTLEELVNEGKNVEDPITIKNRITDFMKWLQKIEVPSYKENSGKGCGKNNAINLGH</sequence>
<accession>X0XCU8</accession>
<protein>
    <submittedName>
        <fullName evidence="1">Uncharacterized protein</fullName>
    </submittedName>
</protein>
<proteinExistence type="predicted"/>
<reference evidence="1" key="1">
    <citation type="journal article" date="2014" name="Front. Microbiol.">
        <title>High frequency of phylogenetically diverse reductive dehalogenase-homologous genes in deep subseafloor sedimentary metagenomes.</title>
        <authorList>
            <person name="Kawai M."/>
            <person name="Futagami T."/>
            <person name="Toyoda A."/>
            <person name="Takaki Y."/>
            <person name="Nishi S."/>
            <person name="Hori S."/>
            <person name="Arai W."/>
            <person name="Tsubouchi T."/>
            <person name="Morono Y."/>
            <person name="Uchiyama I."/>
            <person name="Ito T."/>
            <person name="Fujiyama A."/>
            <person name="Inagaki F."/>
            <person name="Takami H."/>
        </authorList>
    </citation>
    <scope>NUCLEOTIDE SEQUENCE</scope>
    <source>
        <strain evidence="1">Expedition CK06-06</strain>
    </source>
</reference>
<comment type="caution">
    <text evidence="1">The sequence shown here is derived from an EMBL/GenBank/DDBJ whole genome shotgun (WGS) entry which is preliminary data.</text>
</comment>
<dbReference type="EMBL" id="BARS01038454">
    <property type="protein sequence ID" value="GAG22791.1"/>
    <property type="molecule type" value="Genomic_DNA"/>
</dbReference>
<name>X0XCU8_9ZZZZ</name>
<evidence type="ECO:0000313" key="1">
    <source>
        <dbReference type="EMBL" id="GAG22791.1"/>
    </source>
</evidence>
<feature type="non-terminal residue" evidence="1">
    <location>
        <position position="124"/>
    </location>
</feature>
<organism evidence="1">
    <name type="scientific">marine sediment metagenome</name>
    <dbReference type="NCBI Taxonomy" id="412755"/>
    <lineage>
        <taxon>unclassified sequences</taxon>
        <taxon>metagenomes</taxon>
        <taxon>ecological metagenomes</taxon>
    </lineage>
</organism>
<dbReference type="AlphaFoldDB" id="X0XCU8"/>